<organism evidence="2 3">
    <name type="scientific">Microvirga mediterraneensis</name>
    <dbReference type="NCBI Taxonomy" id="2754695"/>
    <lineage>
        <taxon>Bacteria</taxon>
        <taxon>Pseudomonadati</taxon>
        <taxon>Pseudomonadota</taxon>
        <taxon>Alphaproteobacteria</taxon>
        <taxon>Hyphomicrobiales</taxon>
        <taxon>Methylobacteriaceae</taxon>
        <taxon>Microvirga</taxon>
    </lineage>
</organism>
<proteinExistence type="predicted"/>
<dbReference type="EMBL" id="JACDXJ010000001">
    <property type="protein sequence ID" value="MBA1156392.1"/>
    <property type="molecule type" value="Genomic_DNA"/>
</dbReference>
<evidence type="ECO:0000313" key="2">
    <source>
        <dbReference type="EMBL" id="MBA1156392.1"/>
    </source>
</evidence>
<protein>
    <submittedName>
        <fullName evidence="2">Uncharacterized protein</fullName>
    </submittedName>
</protein>
<keyword evidence="1" id="KW-1133">Transmembrane helix</keyword>
<feature type="transmembrane region" description="Helical" evidence="1">
    <location>
        <begin position="30"/>
        <end position="48"/>
    </location>
</feature>
<evidence type="ECO:0000256" key="1">
    <source>
        <dbReference type="SAM" id="Phobius"/>
    </source>
</evidence>
<keyword evidence="1" id="KW-0812">Transmembrane</keyword>
<reference evidence="2 3" key="1">
    <citation type="submission" date="2020-07" db="EMBL/GenBank/DDBJ databases">
        <title>Draft genome and description of Microvirga mediterraneensis Marseille-Q2068 sp. nov.</title>
        <authorList>
            <person name="Boxberger M."/>
        </authorList>
    </citation>
    <scope>NUCLEOTIDE SEQUENCE [LARGE SCALE GENOMIC DNA]</scope>
    <source>
        <strain evidence="2 3">Marseille-Q2068</strain>
    </source>
</reference>
<dbReference type="RefSeq" id="WP_181051971.1">
    <property type="nucleotide sequence ID" value="NZ_JACDXJ010000001.1"/>
</dbReference>
<keyword evidence="3" id="KW-1185">Reference proteome</keyword>
<name>A0A838BNE6_9HYPH</name>
<accession>A0A838BNE6</accession>
<sequence length="76" mass="8483">MASLVFAVFWMLESWEEARPLLGPTKVNHLMQGLAALLMTLLCSYGIYRFWKERSEAIGIALGILAAAAAMTLHRM</sequence>
<evidence type="ECO:0000313" key="3">
    <source>
        <dbReference type="Proteomes" id="UP000572984"/>
    </source>
</evidence>
<feature type="transmembrane region" description="Helical" evidence="1">
    <location>
        <begin position="57"/>
        <end position="74"/>
    </location>
</feature>
<dbReference type="Proteomes" id="UP000572984">
    <property type="component" value="Unassembled WGS sequence"/>
</dbReference>
<comment type="caution">
    <text evidence="2">The sequence shown here is derived from an EMBL/GenBank/DDBJ whole genome shotgun (WGS) entry which is preliminary data.</text>
</comment>
<dbReference type="AlphaFoldDB" id="A0A838BNE6"/>
<gene>
    <name evidence="2" type="ORF">H0S73_09665</name>
</gene>
<keyword evidence="1" id="KW-0472">Membrane</keyword>